<dbReference type="Proteomes" id="UP000275777">
    <property type="component" value="Chromosome"/>
</dbReference>
<gene>
    <name evidence="1" type="ORF">NCTC9695_04527</name>
</gene>
<sequence>MRPSNLTAQTVAASYSSTLGSVQGYRALSNNAVCWQGVSGCSSYGWLLNLPGSNEQVIYNPVSQLGTFTVNTTIPPNSNPSSCTVSSATGFTMSLNPKTGGATLRSYYANDSGNFNGISGSVIDGIAVNMAGSPSVVRFLGNYFAIGSSISGGPVATPPQINPAAFDLHARLNWIELR</sequence>
<organism evidence="1 2">
    <name type="scientific">Chromobacterium violaceum</name>
    <dbReference type="NCBI Taxonomy" id="536"/>
    <lineage>
        <taxon>Bacteria</taxon>
        <taxon>Pseudomonadati</taxon>
        <taxon>Pseudomonadota</taxon>
        <taxon>Betaproteobacteria</taxon>
        <taxon>Neisseriales</taxon>
        <taxon>Chromobacteriaceae</taxon>
        <taxon>Chromobacterium</taxon>
    </lineage>
</organism>
<reference evidence="1 2" key="1">
    <citation type="submission" date="2018-12" db="EMBL/GenBank/DDBJ databases">
        <authorList>
            <consortium name="Pathogen Informatics"/>
        </authorList>
    </citation>
    <scope>NUCLEOTIDE SEQUENCE [LARGE SCALE GENOMIC DNA]</scope>
    <source>
        <strain evidence="1 2">NCTC9695</strain>
    </source>
</reference>
<name>A0A447TGN7_CHRVL</name>
<evidence type="ECO:0000313" key="1">
    <source>
        <dbReference type="EMBL" id="VEB44053.1"/>
    </source>
</evidence>
<protein>
    <submittedName>
        <fullName evidence="1">Uncharacterized protein</fullName>
    </submittedName>
</protein>
<dbReference type="AlphaFoldDB" id="A0A447TGN7"/>
<evidence type="ECO:0000313" key="2">
    <source>
        <dbReference type="Proteomes" id="UP000275777"/>
    </source>
</evidence>
<accession>A0A447TGN7</accession>
<proteinExistence type="predicted"/>
<dbReference type="EMBL" id="LR134182">
    <property type="protein sequence ID" value="VEB44053.1"/>
    <property type="molecule type" value="Genomic_DNA"/>
</dbReference>